<name>A0A7J7J1P0_BUGNE</name>
<dbReference type="Gene3D" id="3.30.40.10">
    <property type="entry name" value="Zinc/RING finger domain, C3HC4 (zinc finger)"/>
    <property type="match status" value="1"/>
</dbReference>
<evidence type="ECO:0000259" key="4">
    <source>
        <dbReference type="PROSITE" id="PS50089"/>
    </source>
</evidence>
<reference evidence="5" key="1">
    <citation type="submission" date="2020-06" db="EMBL/GenBank/DDBJ databases">
        <title>Draft genome of Bugula neritina, a colonial animal packing powerful symbionts and potential medicines.</title>
        <authorList>
            <person name="Rayko M."/>
        </authorList>
    </citation>
    <scope>NUCLEOTIDE SEQUENCE [LARGE SCALE GENOMIC DNA]</scope>
    <source>
        <strain evidence="5">Kwan_BN1</strain>
    </source>
</reference>
<accession>A0A7J7J1P0</accession>
<sequence>MAESDTSLSRSPQKCAYCQQKLGDIEQLKQLPCSHTACLKCLDQDSQINGIGGIKCPVCRFVIVYYHCVLRS</sequence>
<keyword evidence="6" id="KW-1185">Reference proteome</keyword>
<keyword evidence="1 3" id="KW-0479">Metal-binding</keyword>
<dbReference type="Pfam" id="PF13639">
    <property type="entry name" value="zf-RING_2"/>
    <property type="match status" value="1"/>
</dbReference>
<dbReference type="Proteomes" id="UP000593567">
    <property type="component" value="Unassembled WGS sequence"/>
</dbReference>
<dbReference type="EMBL" id="VXIV02003235">
    <property type="protein sequence ID" value="KAF6019358.1"/>
    <property type="molecule type" value="Genomic_DNA"/>
</dbReference>
<dbReference type="OrthoDB" id="8062037at2759"/>
<protein>
    <recommendedName>
        <fullName evidence="4">RING-type domain-containing protein</fullName>
    </recommendedName>
</protein>
<proteinExistence type="predicted"/>
<feature type="domain" description="RING-type" evidence="4">
    <location>
        <begin position="15"/>
        <end position="60"/>
    </location>
</feature>
<gene>
    <name evidence="5" type="ORF">EB796_022325</name>
</gene>
<evidence type="ECO:0000313" key="5">
    <source>
        <dbReference type="EMBL" id="KAF6019358.1"/>
    </source>
</evidence>
<comment type="caution">
    <text evidence="5">The sequence shown here is derived from an EMBL/GenBank/DDBJ whole genome shotgun (WGS) entry which is preliminary data.</text>
</comment>
<dbReference type="AlphaFoldDB" id="A0A7J7J1P0"/>
<dbReference type="SMART" id="SM00184">
    <property type="entry name" value="RING"/>
    <property type="match status" value="1"/>
</dbReference>
<keyword evidence="1 3" id="KW-0863">Zinc-finger</keyword>
<keyword evidence="2" id="KW-0862">Zinc</keyword>
<evidence type="ECO:0000256" key="2">
    <source>
        <dbReference type="ARBA" id="ARBA00022833"/>
    </source>
</evidence>
<evidence type="ECO:0000256" key="1">
    <source>
        <dbReference type="ARBA" id="ARBA00022771"/>
    </source>
</evidence>
<dbReference type="InterPro" id="IPR001841">
    <property type="entry name" value="Znf_RING"/>
</dbReference>
<dbReference type="InterPro" id="IPR013083">
    <property type="entry name" value="Znf_RING/FYVE/PHD"/>
</dbReference>
<evidence type="ECO:0000256" key="3">
    <source>
        <dbReference type="PROSITE-ProRule" id="PRU00175"/>
    </source>
</evidence>
<dbReference type="GO" id="GO:0008270">
    <property type="term" value="F:zinc ion binding"/>
    <property type="evidence" value="ECO:0007669"/>
    <property type="project" value="UniProtKB-KW"/>
</dbReference>
<dbReference type="SUPFAM" id="SSF57850">
    <property type="entry name" value="RING/U-box"/>
    <property type="match status" value="1"/>
</dbReference>
<evidence type="ECO:0000313" key="6">
    <source>
        <dbReference type="Proteomes" id="UP000593567"/>
    </source>
</evidence>
<organism evidence="5 6">
    <name type="scientific">Bugula neritina</name>
    <name type="common">Brown bryozoan</name>
    <name type="synonym">Sertularia neritina</name>
    <dbReference type="NCBI Taxonomy" id="10212"/>
    <lineage>
        <taxon>Eukaryota</taxon>
        <taxon>Metazoa</taxon>
        <taxon>Spiralia</taxon>
        <taxon>Lophotrochozoa</taxon>
        <taxon>Bryozoa</taxon>
        <taxon>Gymnolaemata</taxon>
        <taxon>Cheilostomatida</taxon>
        <taxon>Flustrina</taxon>
        <taxon>Buguloidea</taxon>
        <taxon>Bugulidae</taxon>
        <taxon>Bugula</taxon>
    </lineage>
</organism>
<dbReference type="PROSITE" id="PS50089">
    <property type="entry name" value="ZF_RING_2"/>
    <property type="match status" value="1"/>
</dbReference>